<reference evidence="2" key="2">
    <citation type="submission" date="2023-06" db="EMBL/GenBank/DDBJ databases">
        <authorList>
            <consortium name="Lawrence Berkeley National Laboratory"/>
            <person name="Haridas S."/>
            <person name="Hensen N."/>
            <person name="Bonometti L."/>
            <person name="Westerberg I."/>
            <person name="Brannstrom I.O."/>
            <person name="Guillou S."/>
            <person name="Cros-Aarteil S."/>
            <person name="Calhoun S."/>
            <person name="Kuo A."/>
            <person name="Mondo S."/>
            <person name="Pangilinan J."/>
            <person name="Riley R."/>
            <person name="Labutti K."/>
            <person name="Andreopoulos B."/>
            <person name="Lipzen A."/>
            <person name="Chen C."/>
            <person name="Yanf M."/>
            <person name="Daum C."/>
            <person name="Ng V."/>
            <person name="Clum A."/>
            <person name="Steindorff A."/>
            <person name="Ohm R."/>
            <person name="Martin F."/>
            <person name="Silar P."/>
            <person name="Natvig D."/>
            <person name="Lalanne C."/>
            <person name="Gautier V."/>
            <person name="Ament-Velasquez S.L."/>
            <person name="Kruys A."/>
            <person name="Hutchinson M.I."/>
            <person name="Powell A.J."/>
            <person name="Barry K."/>
            <person name="Miller A.N."/>
            <person name="Grigoriev I.V."/>
            <person name="Debuchy R."/>
            <person name="Gladieux P."/>
            <person name="Thoren M.H."/>
            <person name="Johannesson H."/>
        </authorList>
    </citation>
    <scope>NUCLEOTIDE SEQUENCE</scope>
    <source>
        <strain evidence="2">CBS 560.94</strain>
    </source>
</reference>
<comment type="caution">
    <text evidence="2">The sequence shown here is derived from an EMBL/GenBank/DDBJ whole genome shotgun (WGS) entry which is preliminary data.</text>
</comment>
<dbReference type="Proteomes" id="UP001278500">
    <property type="component" value="Unassembled WGS sequence"/>
</dbReference>
<evidence type="ECO:0000313" key="2">
    <source>
        <dbReference type="EMBL" id="KAK3355826.1"/>
    </source>
</evidence>
<name>A0AAE0JQF9_9PEZI</name>
<dbReference type="GeneID" id="87862548"/>
<accession>A0AAE0JQF9</accession>
<dbReference type="RefSeq" id="XP_062687204.1">
    <property type="nucleotide sequence ID" value="XM_062825394.1"/>
</dbReference>
<keyword evidence="3" id="KW-1185">Reference proteome</keyword>
<feature type="region of interest" description="Disordered" evidence="1">
    <location>
        <begin position="150"/>
        <end position="224"/>
    </location>
</feature>
<organism evidence="2 3">
    <name type="scientific">Neurospora tetraspora</name>
    <dbReference type="NCBI Taxonomy" id="94610"/>
    <lineage>
        <taxon>Eukaryota</taxon>
        <taxon>Fungi</taxon>
        <taxon>Dikarya</taxon>
        <taxon>Ascomycota</taxon>
        <taxon>Pezizomycotina</taxon>
        <taxon>Sordariomycetes</taxon>
        <taxon>Sordariomycetidae</taxon>
        <taxon>Sordariales</taxon>
        <taxon>Sordariaceae</taxon>
        <taxon>Neurospora</taxon>
    </lineage>
</organism>
<proteinExistence type="predicted"/>
<evidence type="ECO:0000313" key="3">
    <source>
        <dbReference type="Proteomes" id="UP001278500"/>
    </source>
</evidence>
<sequence length="224" mass="26410">MASSANPTLTPSFALPASPFLNRNAATPLARPAVLSISKAAMKEMPDGKTLLAEIYATHITATKPLELLKSLPEFSYTDDYAFVVYLLIMEKPEQVEEQIQVEKLSNLQGQTAAIGSDYVPTMLEEYWRQRWVEKKDEINEKRREKYAEKKDEINKKRREKYAEKKDREEYAEKKDREEYAEKKDEVNKKALERYTKKKDEINKKRRERRAEKKEKDEKRPRME</sequence>
<dbReference type="EMBL" id="JAUEPP010000001">
    <property type="protein sequence ID" value="KAK3355826.1"/>
    <property type="molecule type" value="Genomic_DNA"/>
</dbReference>
<evidence type="ECO:0000256" key="1">
    <source>
        <dbReference type="SAM" id="MobiDB-lite"/>
    </source>
</evidence>
<protein>
    <submittedName>
        <fullName evidence="2">Uncharacterized protein</fullName>
    </submittedName>
</protein>
<dbReference type="AlphaFoldDB" id="A0AAE0JQF9"/>
<reference evidence="2" key="1">
    <citation type="journal article" date="2023" name="Mol. Phylogenet. Evol.">
        <title>Genome-scale phylogeny and comparative genomics of the fungal order Sordariales.</title>
        <authorList>
            <person name="Hensen N."/>
            <person name="Bonometti L."/>
            <person name="Westerberg I."/>
            <person name="Brannstrom I.O."/>
            <person name="Guillou S."/>
            <person name="Cros-Aarteil S."/>
            <person name="Calhoun S."/>
            <person name="Haridas S."/>
            <person name="Kuo A."/>
            <person name="Mondo S."/>
            <person name="Pangilinan J."/>
            <person name="Riley R."/>
            <person name="LaButti K."/>
            <person name="Andreopoulos B."/>
            <person name="Lipzen A."/>
            <person name="Chen C."/>
            <person name="Yan M."/>
            <person name="Daum C."/>
            <person name="Ng V."/>
            <person name="Clum A."/>
            <person name="Steindorff A."/>
            <person name="Ohm R.A."/>
            <person name="Martin F."/>
            <person name="Silar P."/>
            <person name="Natvig D.O."/>
            <person name="Lalanne C."/>
            <person name="Gautier V."/>
            <person name="Ament-Velasquez S.L."/>
            <person name="Kruys A."/>
            <person name="Hutchinson M.I."/>
            <person name="Powell A.J."/>
            <person name="Barry K."/>
            <person name="Miller A.N."/>
            <person name="Grigoriev I.V."/>
            <person name="Debuchy R."/>
            <person name="Gladieux P."/>
            <person name="Hiltunen Thoren M."/>
            <person name="Johannesson H."/>
        </authorList>
    </citation>
    <scope>NUCLEOTIDE SEQUENCE</scope>
    <source>
        <strain evidence="2">CBS 560.94</strain>
    </source>
</reference>
<gene>
    <name evidence="2" type="ORF">B0H65DRAFT_439028</name>
</gene>